<dbReference type="AlphaFoldDB" id="A0AAF5PWJ2"/>
<organism evidence="2 3">
    <name type="scientific">Wuchereria bancrofti</name>
    <dbReference type="NCBI Taxonomy" id="6293"/>
    <lineage>
        <taxon>Eukaryota</taxon>
        <taxon>Metazoa</taxon>
        <taxon>Ecdysozoa</taxon>
        <taxon>Nematoda</taxon>
        <taxon>Chromadorea</taxon>
        <taxon>Rhabditida</taxon>
        <taxon>Spirurina</taxon>
        <taxon>Spiruromorpha</taxon>
        <taxon>Filarioidea</taxon>
        <taxon>Onchocercidae</taxon>
        <taxon>Wuchereria</taxon>
    </lineage>
</organism>
<feature type="region of interest" description="Disordered" evidence="1">
    <location>
        <begin position="154"/>
        <end position="197"/>
    </location>
</feature>
<accession>A0AAF5PWJ2</accession>
<feature type="compositionally biased region" description="Basic and acidic residues" evidence="1">
    <location>
        <begin position="157"/>
        <end position="168"/>
    </location>
</feature>
<dbReference type="WBParaSite" id="mrna-Wban_06442">
    <property type="protein sequence ID" value="mrna-Wban_06442"/>
    <property type="gene ID" value="Wban_06442"/>
</dbReference>
<evidence type="ECO:0000313" key="3">
    <source>
        <dbReference type="WBParaSite" id="mrna-Wban_06442"/>
    </source>
</evidence>
<reference evidence="2" key="2">
    <citation type="journal article" date="2016" name="Mol. Ecol.">
        <title>Population genomics of the filarial nematode parasite Wuchereria bancrofti from mosquitoes.</title>
        <authorList>
            <person name="Small S.T."/>
            <person name="Reimer L.J."/>
            <person name="Tisch D.J."/>
            <person name="King C.L."/>
            <person name="Christensen B.M."/>
            <person name="Siba P.M."/>
            <person name="Kazura J.W."/>
            <person name="Serre D."/>
            <person name="Zimmerman P.A."/>
        </authorList>
    </citation>
    <scope>NUCLEOTIDE SEQUENCE</scope>
    <source>
        <strain evidence="2">pt0022</strain>
    </source>
</reference>
<evidence type="ECO:0000256" key="1">
    <source>
        <dbReference type="SAM" id="MobiDB-lite"/>
    </source>
</evidence>
<feature type="compositionally biased region" description="Basic residues" evidence="1">
    <location>
        <begin position="69"/>
        <end position="82"/>
    </location>
</feature>
<feature type="compositionally biased region" description="Basic and acidic residues" evidence="1">
    <location>
        <begin position="43"/>
        <end position="68"/>
    </location>
</feature>
<proteinExistence type="predicted"/>
<evidence type="ECO:0000313" key="2">
    <source>
        <dbReference type="Proteomes" id="UP000093561"/>
    </source>
</evidence>
<feature type="region of interest" description="Disordered" evidence="1">
    <location>
        <begin position="43"/>
        <end position="102"/>
    </location>
</feature>
<dbReference type="Proteomes" id="UP000093561">
    <property type="component" value="Unassembled WGS sequence"/>
</dbReference>
<protein>
    <submittedName>
        <fullName evidence="3">Uncharacterized protein</fullName>
    </submittedName>
</protein>
<name>A0AAF5PWJ2_WUCBA</name>
<reference evidence="3" key="3">
    <citation type="submission" date="2024-02" db="UniProtKB">
        <authorList>
            <consortium name="WormBaseParasite"/>
        </authorList>
    </citation>
    <scope>IDENTIFICATION</scope>
    <source>
        <strain evidence="3">pt0022</strain>
    </source>
</reference>
<sequence length="197" mass="22280">MTTKKCMNELQKKEKELRENLNLFAARKKEQQKGAATKEILKNLRKDESPKKKTEVLKQCKKSSVDRKVSKKHKTGSMRRVKSCSVHGNITGNIETSNKKKKTVKNQLAHQEIFENSEVEISNYHSAGISASATHTPSEVSVEKEGGNVNLKLSNDIAEKRSKNKTEKEDEDDTLFNVDPIMPDMDLPSLRLNAKTE</sequence>
<feature type="compositionally biased region" description="Polar residues" evidence="1">
    <location>
        <begin position="86"/>
        <end position="96"/>
    </location>
</feature>
<reference evidence="2" key="1">
    <citation type="submission" date="2015-03" db="EMBL/GenBank/DDBJ databases">
        <title>Wuchereria bancrofti Genome Sequencing Papua New Guinea Strain.</title>
        <authorList>
            <person name="Small S.T."/>
            <person name="Serre D."/>
            <person name="Zimmerman P.A."/>
        </authorList>
    </citation>
    <scope>NUCLEOTIDE SEQUENCE [LARGE SCALE GENOMIC DNA]</scope>
    <source>
        <strain evidence="2">pt0022</strain>
    </source>
</reference>